<evidence type="ECO:0000313" key="5">
    <source>
        <dbReference type="EMBL" id="AZE29904.1"/>
    </source>
</evidence>
<dbReference type="GO" id="GO:0003700">
    <property type="term" value="F:DNA-binding transcription factor activity"/>
    <property type="evidence" value="ECO:0007669"/>
    <property type="project" value="InterPro"/>
</dbReference>
<dbReference type="Proteomes" id="UP000280455">
    <property type="component" value="Chromosome"/>
</dbReference>
<dbReference type="SMART" id="SM00342">
    <property type="entry name" value="HTH_ARAC"/>
    <property type="match status" value="1"/>
</dbReference>
<dbReference type="Gene3D" id="1.10.10.60">
    <property type="entry name" value="Homeodomain-like"/>
    <property type="match status" value="1"/>
</dbReference>
<gene>
    <name evidence="5" type="ORF">C4K07_3119</name>
</gene>
<sequence length="353" mass="39334">MTINPFIRALSLAGFDKFAARQGLDPTHMLRCASLPPASLRRPEDILSFRRYCELLELCQQSSSNALFGLEYGLYQGIDVFGDIFYLIHNTRTVGDALFELRTHYGFYNGAAQIGLDVVDGMALLSYRAGEQAVPGLPQAEELACGVGLRLMRTLAGGDWQPKAVLLRHPPLGNESAYRRALGITPTFAAAHTGLLFDASVLALPLSLADETLHQLMAEHLSGMERLAADEMPGYVRQLLRNLLPSGRATIERVADCMAINPRTLQRRLAQEGTSFQRLLDETRQGMVHNYLKIPSISMTHVAQLLGYADVSTFSRAFNRWFGMSPLECQKQLGLRRQPFLLQSRLNDRQSRP</sequence>
<dbReference type="Pfam" id="PF12625">
    <property type="entry name" value="Arabinose_bd"/>
    <property type="match status" value="1"/>
</dbReference>
<dbReference type="InterPro" id="IPR009057">
    <property type="entry name" value="Homeodomain-like_sf"/>
</dbReference>
<dbReference type="AlphaFoldDB" id="A0AAD0ZIS8"/>
<dbReference type="GO" id="GO:0005829">
    <property type="term" value="C:cytosol"/>
    <property type="evidence" value="ECO:0007669"/>
    <property type="project" value="TreeGrafter"/>
</dbReference>
<dbReference type="SUPFAM" id="SSF46689">
    <property type="entry name" value="Homeodomain-like"/>
    <property type="match status" value="1"/>
</dbReference>
<name>A0AAD0ZIS8_9PSED</name>
<organism evidence="5 6">
    <name type="scientific">Pseudomonas chlororaphis subsp. aureofaciens</name>
    <dbReference type="NCBI Taxonomy" id="587851"/>
    <lineage>
        <taxon>Bacteria</taxon>
        <taxon>Pseudomonadati</taxon>
        <taxon>Pseudomonadota</taxon>
        <taxon>Gammaproteobacteria</taxon>
        <taxon>Pseudomonadales</taxon>
        <taxon>Pseudomonadaceae</taxon>
        <taxon>Pseudomonas</taxon>
    </lineage>
</organism>
<dbReference type="Pfam" id="PF12833">
    <property type="entry name" value="HTH_18"/>
    <property type="match status" value="1"/>
</dbReference>
<reference evidence="5 6" key="1">
    <citation type="submission" date="2018-03" db="EMBL/GenBank/DDBJ databases">
        <title>Diversity of phytobeneficial traits revealed by whole-genome analysis of worldwide-isolated phenazine-producing Pseudomonas spp.</title>
        <authorList>
            <person name="Biessy A."/>
            <person name="Novinscak A."/>
            <person name="Blom J."/>
            <person name="Leger G."/>
            <person name="Thomashow L.S."/>
            <person name="Cazorla F.M."/>
            <person name="Josic D."/>
            <person name="Filion M."/>
        </authorList>
    </citation>
    <scope>NUCLEOTIDE SEQUENCE [LARGE SCALE GENOMIC DNA]</scope>
    <source>
        <strain evidence="5 6">ChPhzS24</strain>
    </source>
</reference>
<protein>
    <submittedName>
        <fullName evidence="5">Transcriptional regulator, AraC family</fullName>
    </submittedName>
</protein>
<accession>A0AAD0ZIS8</accession>
<dbReference type="EMBL" id="CP027750">
    <property type="protein sequence ID" value="AZE29904.1"/>
    <property type="molecule type" value="Genomic_DNA"/>
</dbReference>
<proteinExistence type="predicted"/>
<dbReference type="InterPro" id="IPR018060">
    <property type="entry name" value="HTH_AraC"/>
</dbReference>
<dbReference type="GO" id="GO:0000976">
    <property type="term" value="F:transcription cis-regulatory region binding"/>
    <property type="evidence" value="ECO:0007669"/>
    <property type="project" value="TreeGrafter"/>
</dbReference>
<evidence type="ECO:0000256" key="1">
    <source>
        <dbReference type="ARBA" id="ARBA00023015"/>
    </source>
</evidence>
<evidence type="ECO:0000256" key="2">
    <source>
        <dbReference type="ARBA" id="ARBA00023125"/>
    </source>
</evidence>
<dbReference type="PANTHER" id="PTHR47894">
    <property type="entry name" value="HTH-TYPE TRANSCRIPTIONAL REGULATOR GADX"/>
    <property type="match status" value="1"/>
</dbReference>
<evidence type="ECO:0000256" key="3">
    <source>
        <dbReference type="ARBA" id="ARBA00023163"/>
    </source>
</evidence>
<dbReference type="PANTHER" id="PTHR47894:SF4">
    <property type="entry name" value="HTH-TYPE TRANSCRIPTIONAL REGULATOR GADX"/>
    <property type="match status" value="1"/>
</dbReference>
<evidence type="ECO:0000313" key="6">
    <source>
        <dbReference type="Proteomes" id="UP000280455"/>
    </source>
</evidence>
<evidence type="ECO:0000259" key="4">
    <source>
        <dbReference type="PROSITE" id="PS01124"/>
    </source>
</evidence>
<feature type="domain" description="HTH araC/xylS-type" evidence="4">
    <location>
        <begin position="234"/>
        <end position="332"/>
    </location>
</feature>
<dbReference type="RefSeq" id="WP_016703000.1">
    <property type="nucleotide sequence ID" value="NZ_CP027749.1"/>
</dbReference>
<dbReference type="PROSITE" id="PS01124">
    <property type="entry name" value="HTH_ARAC_FAMILY_2"/>
    <property type="match status" value="1"/>
</dbReference>
<keyword evidence="1" id="KW-0805">Transcription regulation</keyword>
<dbReference type="InterPro" id="IPR032687">
    <property type="entry name" value="AraC-type_N"/>
</dbReference>
<keyword evidence="2" id="KW-0238">DNA-binding</keyword>
<keyword evidence="3" id="KW-0804">Transcription</keyword>